<dbReference type="Proteomes" id="UP000177960">
    <property type="component" value="Unassembled WGS sequence"/>
</dbReference>
<evidence type="ECO:0000313" key="2">
    <source>
        <dbReference type="EMBL" id="OGY64261.1"/>
    </source>
</evidence>
<dbReference type="InterPro" id="IPR038720">
    <property type="entry name" value="YprB_RNase_H-like_dom"/>
</dbReference>
<dbReference type="EMBL" id="MHJG01000006">
    <property type="protein sequence ID" value="OGY64261.1"/>
    <property type="molecule type" value="Genomic_DNA"/>
</dbReference>
<comment type="caution">
    <text evidence="2">The sequence shown here is derived from an EMBL/GenBank/DDBJ whole genome shotgun (WGS) entry which is preliminary data.</text>
</comment>
<organism evidence="2 3">
    <name type="scientific">Candidatus Harrisonbacteria bacterium RIFCSPHIGHO2_02_FULL_42_16</name>
    <dbReference type="NCBI Taxonomy" id="1798404"/>
    <lineage>
        <taxon>Bacteria</taxon>
        <taxon>Candidatus Harrisoniibacteriota</taxon>
    </lineage>
</organism>
<name>A0A1G1ZIA1_9BACT</name>
<dbReference type="SUPFAM" id="SSF53098">
    <property type="entry name" value="Ribonuclease H-like"/>
    <property type="match status" value="1"/>
</dbReference>
<dbReference type="Gene3D" id="3.30.420.10">
    <property type="entry name" value="Ribonuclease H-like superfamily/Ribonuclease H"/>
    <property type="match status" value="1"/>
</dbReference>
<evidence type="ECO:0000259" key="1">
    <source>
        <dbReference type="Pfam" id="PF13482"/>
    </source>
</evidence>
<feature type="domain" description="YprB ribonuclease H-like" evidence="1">
    <location>
        <begin position="32"/>
        <end position="152"/>
    </location>
</feature>
<reference evidence="2 3" key="1">
    <citation type="journal article" date="2016" name="Nat. Commun.">
        <title>Thousands of microbial genomes shed light on interconnected biogeochemical processes in an aquifer system.</title>
        <authorList>
            <person name="Anantharaman K."/>
            <person name="Brown C.T."/>
            <person name="Hug L.A."/>
            <person name="Sharon I."/>
            <person name="Castelle C.J."/>
            <person name="Probst A.J."/>
            <person name="Thomas B.C."/>
            <person name="Singh A."/>
            <person name="Wilkins M.J."/>
            <person name="Karaoz U."/>
            <person name="Brodie E.L."/>
            <person name="Williams K.H."/>
            <person name="Hubbard S.S."/>
            <person name="Banfield J.F."/>
        </authorList>
    </citation>
    <scope>NUCLEOTIDE SEQUENCE [LARGE SCALE GENOMIC DNA]</scope>
</reference>
<dbReference type="InterPro" id="IPR036397">
    <property type="entry name" value="RNaseH_sf"/>
</dbReference>
<dbReference type="InterPro" id="IPR012337">
    <property type="entry name" value="RNaseH-like_sf"/>
</dbReference>
<accession>A0A1G1ZIA1</accession>
<dbReference type="AlphaFoldDB" id="A0A1G1ZIA1"/>
<dbReference type="Pfam" id="PF13482">
    <property type="entry name" value="RNase_H_2"/>
    <property type="match status" value="1"/>
</dbReference>
<dbReference type="STRING" id="1798404.A3B92_03000"/>
<protein>
    <recommendedName>
        <fullName evidence="1">YprB ribonuclease H-like domain-containing protein</fullName>
    </recommendedName>
</protein>
<sequence length="188" mass="21357">MDKIVLDIETKNTFADVGGQSRLLDLEISFVGAYSYNQNAYLSFFEDELDKLSSLLKTAGLIIGFSSNRFDIPILNKYMNFNLKAIESIDILDDIEAKLGHRVGLDWLAQTNLKVGKSAHGLEAIKFYKEGRLEDLKNYCLQDVKLTKDLYELGLKQGHLLVPTNYGQEIAKVEFNWQEIVPSADRLF</sequence>
<dbReference type="GO" id="GO:0003676">
    <property type="term" value="F:nucleic acid binding"/>
    <property type="evidence" value="ECO:0007669"/>
    <property type="project" value="InterPro"/>
</dbReference>
<gene>
    <name evidence="2" type="ORF">A3B92_03000</name>
</gene>
<evidence type="ECO:0000313" key="3">
    <source>
        <dbReference type="Proteomes" id="UP000177960"/>
    </source>
</evidence>
<proteinExistence type="predicted"/>